<gene>
    <name evidence="5" type="primary">cph23</name>
    <name evidence="5" type="ORF">PFLCHA0_c36770</name>
</gene>
<accession>A0A2C9EP57</accession>
<dbReference type="InterPro" id="IPR050706">
    <property type="entry name" value="Cyclic-di-GMP_PDE-like"/>
</dbReference>
<feature type="compositionally biased region" description="Polar residues" evidence="2">
    <location>
        <begin position="400"/>
        <end position="415"/>
    </location>
</feature>
<dbReference type="InterPro" id="IPR001789">
    <property type="entry name" value="Sig_transdc_resp-reg_receiver"/>
</dbReference>
<organism evidence="5 6">
    <name type="scientific">Pseudomonas protegens (strain DSM 19095 / LMG 27888 / CFBP 6595 / CHA0)</name>
    <dbReference type="NCBI Taxonomy" id="1124983"/>
    <lineage>
        <taxon>Bacteria</taxon>
        <taxon>Pseudomonadati</taxon>
        <taxon>Pseudomonadota</taxon>
        <taxon>Gammaproteobacteria</taxon>
        <taxon>Pseudomonadales</taxon>
        <taxon>Pseudomonadaceae</taxon>
        <taxon>Pseudomonas</taxon>
    </lineage>
</organism>
<evidence type="ECO:0000256" key="2">
    <source>
        <dbReference type="SAM" id="MobiDB-lite"/>
    </source>
</evidence>
<dbReference type="InterPro" id="IPR035919">
    <property type="entry name" value="EAL_sf"/>
</dbReference>
<feature type="region of interest" description="Disordered" evidence="2">
    <location>
        <begin position="400"/>
        <end position="424"/>
    </location>
</feature>
<dbReference type="InterPro" id="IPR001633">
    <property type="entry name" value="EAL_dom"/>
</dbReference>
<dbReference type="Gene3D" id="3.20.20.450">
    <property type="entry name" value="EAL domain"/>
    <property type="match status" value="1"/>
</dbReference>
<feature type="modified residue" description="4-aspartylphosphate" evidence="1">
    <location>
        <position position="56"/>
    </location>
</feature>
<dbReference type="EMBL" id="CP003190">
    <property type="protein sequence ID" value="AGL85444.1"/>
    <property type="molecule type" value="Genomic_DNA"/>
</dbReference>
<evidence type="ECO:0000256" key="1">
    <source>
        <dbReference type="PROSITE-ProRule" id="PRU00169"/>
    </source>
</evidence>
<dbReference type="PANTHER" id="PTHR33121">
    <property type="entry name" value="CYCLIC DI-GMP PHOSPHODIESTERASE PDEF"/>
    <property type="match status" value="1"/>
</dbReference>
<proteinExistence type="predicted"/>
<feature type="domain" description="Response regulatory" evidence="3">
    <location>
        <begin position="6"/>
        <end position="126"/>
    </location>
</feature>
<dbReference type="SUPFAM" id="SSF141868">
    <property type="entry name" value="EAL domain-like"/>
    <property type="match status" value="1"/>
</dbReference>
<dbReference type="SMART" id="SM00052">
    <property type="entry name" value="EAL"/>
    <property type="match status" value="1"/>
</dbReference>
<sequence>MLKPLRVLVLDDHPIHCLQARHLLQAAGFGRVDSALDARQALAMLHRQVYDLVLVDLHMPEMDGVQFIHALTGVDQVPILAIVSSCSRRLMNSVSLMAKEKGLAVLGTFPKPLEAIHVEQISAIIGNSQDPVLAARPEHEAVFDRQVLERAIERRELKARFQPRRSLSTGRIVGAEALVRWNSPSFGLLMPDSFLASISRCQLDHALLLLMLDDALQAQQHWQRLGHRLSVSVNLPTGLLDDPGLPDQLQQITLASGLATSDICFELLETERPLSPGQYHMGASRLRLKGFGLAQDDFGMGYSSMYSLISTPFTEMKIDRHFVHGAAADDARAAALVAAVQLGRQLGLEVVAEGVESARDLEFLRQIGCDSAQGYLISAALELDAFTQLLGCTVTPPFSSPTRPASSLPCQTSRYAASRKTSDD</sequence>
<dbReference type="eggNOG" id="COG0784">
    <property type="taxonomic scope" value="Bacteria"/>
</dbReference>
<dbReference type="KEGG" id="pprc:PFLCHA0_c36770"/>
<dbReference type="HOGENOM" id="CLU_000445_70_2_6"/>
<evidence type="ECO:0000313" key="5">
    <source>
        <dbReference type="EMBL" id="AGL85444.1"/>
    </source>
</evidence>
<feature type="domain" description="EAL" evidence="4">
    <location>
        <begin position="141"/>
        <end position="394"/>
    </location>
</feature>
<dbReference type="Pfam" id="PF00072">
    <property type="entry name" value="Response_reg"/>
    <property type="match status" value="1"/>
</dbReference>
<dbReference type="Proteomes" id="UP000013940">
    <property type="component" value="Chromosome"/>
</dbReference>
<dbReference type="GO" id="GO:0000160">
    <property type="term" value="P:phosphorelay signal transduction system"/>
    <property type="evidence" value="ECO:0007669"/>
    <property type="project" value="InterPro"/>
</dbReference>
<dbReference type="PROSITE" id="PS50883">
    <property type="entry name" value="EAL"/>
    <property type="match status" value="1"/>
</dbReference>
<dbReference type="PROSITE" id="PS50110">
    <property type="entry name" value="RESPONSE_REGULATORY"/>
    <property type="match status" value="1"/>
</dbReference>
<dbReference type="GO" id="GO:0071111">
    <property type="term" value="F:cyclic-guanylate-specific phosphodiesterase activity"/>
    <property type="evidence" value="ECO:0007669"/>
    <property type="project" value="InterPro"/>
</dbReference>
<dbReference type="SMART" id="SM00448">
    <property type="entry name" value="REC"/>
    <property type="match status" value="1"/>
</dbReference>
<dbReference type="PANTHER" id="PTHR33121:SF70">
    <property type="entry name" value="SIGNALING PROTEIN YKOW"/>
    <property type="match status" value="1"/>
</dbReference>
<protein>
    <submittedName>
        <fullName evidence="5">Phytochrome-like protein Cph2</fullName>
    </submittedName>
</protein>
<dbReference type="AlphaFoldDB" id="A0A2C9EP57"/>
<dbReference type="CDD" id="cd01948">
    <property type="entry name" value="EAL"/>
    <property type="match status" value="1"/>
</dbReference>
<evidence type="ECO:0000313" key="6">
    <source>
        <dbReference type="Proteomes" id="UP000013940"/>
    </source>
</evidence>
<reference evidence="6" key="1">
    <citation type="journal article" date="2014" name="Genome Announc.">
        <title>Full-genome sequence of the plant growth-promoting bacterium Pseudomonas protegens CHA0.</title>
        <authorList>
            <person name="Jousset A."/>
            <person name="Schuldes J."/>
            <person name="Keel C."/>
            <person name="Maurhofer M."/>
            <person name="Daniel R."/>
            <person name="Scheu S."/>
            <person name="Thuermer A."/>
        </authorList>
    </citation>
    <scope>NUCLEOTIDE SEQUENCE [LARGE SCALE GENOMIC DNA]</scope>
    <source>
        <strain evidence="6">DSM 19095 / LMG 27888 / CFBP 6595 / CHA0</strain>
    </source>
</reference>
<dbReference type="InterPro" id="IPR011006">
    <property type="entry name" value="CheY-like_superfamily"/>
</dbReference>
<dbReference type="eggNOG" id="COG2200">
    <property type="taxonomic scope" value="Bacteria"/>
</dbReference>
<keyword evidence="1" id="KW-0597">Phosphoprotein</keyword>
<evidence type="ECO:0000259" key="3">
    <source>
        <dbReference type="PROSITE" id="PS50110"/>
    </source>
</evidence>
<dbReference type="Gene3D" id="3.40.50.2300">
    <property type="match status" value="1"/>
</dbReference>
<dbReference type="Pfam" id="PF00563">
    <property type="entry name" value="EAL"/>
    <property type="match status" value="1"/>
</dbReference>
<dbReference type="RefSeq" id="WP_011061912.1">
    <property type="nucleotide sequence ID" value="NC_021237.1"/>
</dbReference>
<dbReference type="SUPFAM" id="SSF52172">
    <property type="entry name" value="CheY-like"/>
    <property type="match status" value="1"/>
</dbReference>
<dbReference type="GeneID" id="57476665"/>
<evidence type="ECO:0000259" key="4">
    <source>
        <dbReference type="PROSITE" id="PS50883"/>
    </source>
</evidence>
<name>A0A2C9EP57_PSEPH</name>